<dbReference type="AlphaFoldDB" id="A0A835WIX9"/>
<name>A0A835WIX9_9CHLO</name>
<organism evidence="1 2">
    <name type="scientific">Chlamydomonas schloesseri</name>
    <dbReference type="NCBI Taxonomy" id="2026947"/>
    <lineage>
        <taxon>Eukaryota</taxon>
        <taxon>Viridiplantae</taxon>
        <taxon>Chlorophyta</taxon>
        <taxon>core chlorophytes</taxon>
        <taxon>Chlorophyceae</taxon>
        <taxon>CS clade</taxon>
        <taxon>Chlamydomonadales</taxon>
        <taxon>Chlamydomonadaceae</taxon>
        <taxon>Chlamydomonas</taxon>
    </lineage>
</organism>
<sequence>MGAVGGNIAGVECLLRVCGLRLPLTPPHVLLTEEAMDAALQWLPESMEEFTGGTWAEVLSFWLDGSCHGFSFVKWVASWWWLDRLPPGKSLPAGVWRRMVKLARRGAFPPHQVAWFMAQELEAGKTQPPADAGGGWRRP</sequence>
<evidence type="ECO:0000313" key="1">
    <source>
        <dbReference type="EMBL" id="KAG2447780.1"/>
    </source>
</evidence>
<evidence type="ECO:0000313" key="2">
    <source>
        <dbReference type="Proteomes" id="UP000613740"/>
    </source>
</evidence>
<keyword evidence="2" id="KW-1185">Reference proteome</keyword>
<dbReference type="EMBL" id="JAEHOD010000020">
    <property type="protein sequence ID" value="KAG2447780.1"/>
    <property type="molecule type" value="Genomic_DNA"/>
</dbReference>
<reference evidence="1" key="1">
    <citation type="journal article" date="2020" name="bioRxiv">
        <title>Comparative genomics of Chlamydomonas.</title>
        <authorList>
            <person name="Craig R.J."/>
            <person name="Hasan A.R."/>
            <person name="Ness R.W."/>
            <person name="Keightley P.D."/>
        </authorList>
    </citation>
    <scope>NUCLEOTIDE SEQUENCE</scope>
    <source>
        <strain evidence="1">CCAP 11/173</strain>
    </source>
</reference>
<protein>
    <submittedName>
        <fullName evidence="1">Uncharacterized protein</fullName>
    </submittedName>
</protein>
<dbReference type="Proteomes" id="UP000613740">
    <property type="component" value="Unassembled WGS sequence"/>
</dbReference>
<accession>A0A835WIX9</accession>
<gene>
    <name evidence="1" type="ORF">HYH02_007237</name>
</gene>
<comment type="caution">
    <text evidence="1">The sequence shown here is derived from an EMBL/GenBank/DDBJ whole genome shotgun (WGS) entry which is preliminary data.</text>
</comment>
<proteinExistence type="predicted"/>